<sequence>MPTPVSTLVHVAALATSVPQVTFSLDTTGGSTVVIGDFAEASMCTHAFRQVVAQWPAHGDHAPCVEAIHVEGAIERGPVLADGAARWFVSELGAQATIAAIRTAREGGPHVDTRVRFDSVLAVSVVRMASDSLDSDALDEAATLAYAACLAEHLIDAAAVS</sequence>
<keyword evidence="2" id="KW-1185">Reference proteome</keyword>
<reference evidence="1" key="1">
    <citation type="submission" date="2021-01" db="EMBL/GenBank/DDBJ databases">
        <title>Whole genome shotgun sequence of Demequina activiva NBRC 110675.</title>
        <authorList>
            <person name="Komaki H."/>
            <person name="Tamura T."/>
        </authorList>
    </citation>
    <scope>NUCLEOTIDE SEQUENCE</scope>
    <source>
        <strain evidence="1">NBRC 110675</strain>
    </source>
</reference>
<name>A0A919Q1N1_9MICO</name>
<protein>
    <submittedName>
        <fullName evidence="1">Uncharacterized protein</fullName>
    </submittedName>
</protein>
<organism evidence="1 2">
    <name type="scientific">Demequina activiva</name>
    <dbReference type="NCBI Taxonomy" id="1582364"/>
    <lineage>
        <taxon>Bacteria</taxon>
        <taxon>Bacillati</taxon>
        <taxon>Actinomycetota</taxon>
        <taxon>Actinomycetes</taxon>
        <taxon>Micrococcales</taxon>
        <taxon>Demequinaceae</taxon>
        <taxon>Demequina</taxon>
    </lineage>
</organism>
<evidence type="ECO:0000313" key="1">
    <source>
        <dbReference type="EMBL" id="GIG53612.1"/>
    </source>
</evidence>
<evidence type="ECO:0000313" key="2">
    <source>
        <dbReference type="Proteomes" id="UP000652354"/>
    </source>
</evidence>
<dbReference type="Proteomes" id="UP000652354">
    <property type="component" value="Unassembled WGS sequence"/>
</dbReference>
<dbReference type="AlphaFoldDB" id="A0A919Q1N1"/>
<comment type="caution">
    <text evidence="1">The sequence shown here is derived from an EMBL/GenBank/DDBJ whole genome shotgun (WGS) entry which is preliminary data.</text>
</comment>
<dbReference type="RefSeq" id="WP_203653057.1">
    <property type="nucleotide sequence ID" value="NZ_BONR01000001.1"/>
</dbReference>
<accession>A0A919Q1N1</accession>
<proteinExistence type="predicted"/>
<gene>
    <name evidence="1" type="ORF">Dac01nite_03640</name>
</gene>
<dbReference type="EMBL" id="BONR01000001">
    <property type="protein sequence ID" value="GIG53612.1"/>
    <property type="molecule type" value="Genomic_DNA"/>
</dbReference>